<dbReference type="OrthoDB" id="1863061at2"/>
<evidence type="ECO:0008006" key="4">
    <source>
        <dbReference type="Google" id="ProtNLM"/>
    </source>
</evidence>
<gene>
    <name evidence="2" type="ORF">ERS852580_01981</name>
</gene>
<keyword evidence="1" id="KW-1133">Transmembrane helix</keyword>
<feature type="transmembrane region" description="Helical" evidence="1">
    <location>
        <begin position="14"/>
        <end position="35"/>
    </location>
</feature>
<dbReference type="AlphaFoldDB" id="A0A173U8T2"/>
<organism evidence="2 3">
    <name type="scientific">Agathobacter rectalis</name>
    <dbReference type="NCBI Taxonomy" id="39491"/>
    <lineage>
        <taxon>Bacteria</taxon>
        <taxon>Bacillati</taxon>
        <taxon>Bacillota</taxon>
        <taxon>Clostridia</taxon>
        <taxon>Lachnospirales</taxon>
        <taxon>Lachnospiraceae</taxon>
        <taxon>Agathobacter</taxon>
    </lineage>
</organism>
<dbReference type="RefSeq" id="WP_055238189.1">
    <property type="nucleotide sequence ID" value="NZ_CYXM01000008.1"/>
</dbReference>
<keyword evidence="1" id="KW-0472">Membrane</keyword>
<evidence type="ECO:0000256" key="1">
    <source>
        <dbReference type="SAM" id="Phobius"/>
    </source>
</evidence>
<proteinExistence type="predicted"/>
<name>A0A173U8T2_9FIRM</name>
<dbReference type="Proteomes" id="UP000095673">
    <property type="component" value="Unassembled WGS sequence"/>
</dbReference>
<evidence type="ECO:0000313" key="3">
    <source>
        <dbReference type="Proteomes" id="UP000095673"/>
    </source>
</evidence>
<evidence type="ECO:0000313" key="2">
    <source>
        <dbReference type="EMBL" id="CUN09928.1"/>
    </source>
</evidence>
<keyword evidence="1" id="KW-0812">Transmembrane</keyword>
<dbReference type="Pfam" id="PF16152">
    <property type="entry name" value="DUF4860"/>
    <property type="match status" value="1"/>
</dbReference>
<dbReference type="EMBL" id="CYXM01000008">
    <property type="protein sequence ID" value="CUN09928.1"/>
    <property type="molecule type" value="Genomic_DNA"/>
</dbReference>
<sequence length="160" mass="18001">MFKLKSRSHQADSFFVMLLFFLFALTAFILVLIGVKQYKSTANAMNYNYEVRTVTSYLREKVRQNDSDAAISVETINGTKALCLKNTINDIVYNTFIYYYNGSLRELYVQDGSSYSLDSGQRIVEIGGLDMTETTDKMITVTITDTSGGTTDTYCSVNSD</sequence>
<accession>A0A173U8T2</accession>
<protein>
    <recommendedName>
        <fullName evidence="4">DUF4860 domain-containing protein</fullName>
    </recommendedName>
</protein>
<dbReference type="InterPro" id="IPR032340">
    <property type="entry name" value="DUF4860"/>
</dbReference>
<reference evidence="2 3" key="1">
    <citation type="submission" date="2015-09" db="EMBL/GenBank/DDBJ databases">
        <authorList>
            <consortium name="Pathogen Informatics"/>
        </authorList>
    </citation>
    <scope>NUCLEOTIDE SEQUENCE [LARGE SCALE GENOMIC DNA]</scope>
    <source>
        <strain evidence="2 3">2789STDY5834968</strain>
    </source>
</reference>